<organism evidence="2 3">
    <name type="scientific">Catenulispora pinistramenti</name>
    <dbReference type="NCBI Taxonomy" id="2705254"/>
    <lineage>
        <taxon>Bacteria</taxon>
        <taxon>Bacillati</taxon>
        <taxon>Actinomycetota</taxon>
        <taxon>Actinomycetes</taxon>
        <taxon>Catenulisporales</taxon>
        <taxon>Catenulisporaceae</taxon>
        <taxon>Catenulispora</taxon>
    </lineage>
</organism>
<reference evidence="2 3" key="1">
    <citation type="submission" date="2020-02" db="EMBL/GenBank/DDBJ databases">
        <title>Acidophilic actinobacteria isolated from forest soil.</title>
        <authorList>
            <person name="Golinska P."/>
        </authorList>
    </citation>
    <scope>NUCLEOTIDE SEQUENCE [LARGE SCALE GENOMIC DNA]</scope>
    <source>
        <strain evidence="2 3">NL8</strain>
    </source>
</reference>
<proteinExistence type="predicted"/>
<dbReference type="Pfam" id="PF01610">
    <property type="entry name" value="DDE_Tnp_ISL3"/>
    <property type="match status" value="1"/>
</dbReference>
<dbReference type="InterPro" id="IPR002560">
    <property type="entry name" value="Transposase_DDE"/>
</dbReference>
<name>A0ABS5L4F0_9ACTN</name>
<dbReference type="RefSeq" id="WP_212019578.1">
    <property type="nucleotide sequence ID" value="NZ_JAAFYZ010000240.1"/>
</dbReference>
<dbReference type="EMBL" id="JAAFYZ010000240">
    <property type="protein sequence ID" value="MBS2553235.1"/>
    <property type="molecule type" value="Genomic_DNA"/>
</dbReference>
<gene>
    <name evidence="2" type="ORF">KGQ19_40920</name>
</gene>
<sequence length="54" mass="5902">DHNLSNALIESMNTKIRQITRTAYGFTNPEALIALALLAHGGYRPQLPGRTTHG</sequence>
<feature type="domain" description="Transposase IS204/IS1001/IS1096/IS1165 DDE" evidence="1">
    <location>
        <begin position="1"/>
        <end position="34"/>
    </location>
</feature>
<dbReference type="Proteomes" id="UP000730482">
    <property type="component" value="Unassembled WGS sequence"/>
</dbReference>
<accession>A0ABS5L4F0</accession>
<evidence type="ECO:0000259" key="1">
    <source>
        <dbReference type="Pfam" id="PF01610"/>
    </source>
</evidence>
<evidence type="ECO:0000313" key="2">
    <source>
        <dbReference type="EMBL" id="MBS2553235.1"/>
    </source>
</evidence>
<protein>
    <submittedName>
        <fullName evidence="2">Transposase</fullName>
    </submittedName>
</protein>
<feature type="non-terminal residue" evidence="2">
    <location>
        <position position="1"/>
    </location>
</feature>
<keyword evidence="3" id="KW-1185">Reference proteome</keyword>
<comment type="caution">
    <text evidence="2">The sequence shown here is derived from an EMBL/GenBank/DDBJ whole genome shotgun (WGS) entry which is preliminary data.</text>
</comment>
<evidence type="ECO:0000313" key="3">
    <source>
        <dbReference type="Proteomes" id="UP000730482"/>
    </source>
</evidence>